<dbReference type="GO" id="GO:0004053">
    <property type="term" value="F:arginase activity"/>
    <property type="evidence" value="ECO:0007669"/>
    <property type="project" value="TreeGrafter"/>
</dbReference>
<dbReference type="CTD" id="36342773"/>
<proteinExistence type="inferred from homology"/>
<dbReference type="AlphaFoldDB" id="W6U9T8"/>
<dbReference type="GO" id="GO:0005634">
    <property type="term" value="C:nucleus"/>
    <property type="evidence" value="ECO:0007669"/>
    <property type="project" value="TreeGrafter"/>
</dbReference>
<accession>W6U9T8</accession>
<dbReference type="Pfam" id="PF00491">
    <property type="entry name" value="Arginase"/>
    <property type="match status" value="1"/>
</dbReference>
<dbReference type="RefSeq" id="XP_024349334.1">
    <property type="nucleotide sequence ID" value="XM_024496307.1"/>
</dbReference>
<keyword evidence="6" id="KW-1185">Reference proteome</keyword>
<dbReference type="PANTHER" id="PTHR43782">
    <property type="entry name" value="ARGINASE"/>
    <property type="match status" value="1"/>
</dbReference>
<keyword evidence="1" id="KW-0479">Metal-binding</keyword>
<comment type="similarity">
    <text evidence="4">Belongs to the arginase family.</text>
</comment>
<dbReference type="KEGG" id="egl:EGR_07058"/>
<organism evidence="5 6">
    <name type="scientific">Echinococcus granulosus</name>
    <name type="common">Hydatid tapeworm</name>
    <dbReference type="NCBI Taxonomy" id="6210"/>
    <lineage>
        <taxon>Eukaryota</taxon>
        <taxon>Metazoa</taxon>
        <taxon>Spiralia</taxon>
        <taxon>Lophotrochozoa</taxon>
        <taxon>Platyhelminthes</taxon>
        <taxon>Cestoda</taxon>
        <taxon>Eucestoda</taxon>
        <taxon>Cyclophyllidea</taxon>
        <taxon>Taeniidae</taxon>
        <taxon>Echinococcus</taxon>
        <taxon>Echinococcus granulosus group</taxon>
    </lineage>
</organism>
<dbReference type="InterPro" id="IPR023696">
    <property type="entry name" value="Ureohydrolase_dom_sf"/>
</dbReference>
<evidence type="ECO:0000256" key="1">
    <source>
        <dbReference type="ARBA" id="ARBA00022723"/>
    </source>
</evidence>
<dbReference type="Proteomes" id="UP000019149">
    <property type="component" value="Unassembled WGS sequence"/>
</dbReference>
<dbReference type="GO" id="GO:0005829">
    <property type="term" value="C:cytosol"/>
    <property type="evidence" value="ECO:0007669"/>
    <property type="project" value="TreeGrafter"/>
</dbReference>
<keyword evidence="3" id="KW-0464">Manganese</keyword>
<dbReference type="OrthoDB" id="9992747at2759"/>
<dbReference type="STRING" id="6210.W6U9T8"/>
<evidence type="ECO:0000256" key="2">
    <source>
        <dbReference type="ARBA" id="ARBA00022801"/>
    </source>
</evidence>
<name>W6U9T8_ECHGR</name>
<dbReference type="PROSITE" id="PS51409">
    <property type="entry name" value="ARGINASE_2"/>
    <property type="match status" value="1"/>
</dbReference>
<evidence type="ECO:0000256" key="3">
    <source>
        <dbReference type="ARBA" id="ARBA00023211"/>
    </source>
</evidence>
<keyword evidence="2" id="KW-0378">Hydrolase</keyword>
<dbReference type="InterPro" id="IPR006035">
    <property type="entry name" value="Ureohydrolase"/>
</dbReference>
<evidence type="ECO:0000313" key="5">
    <source>
        <dbReference type="EMBL" id="EUB58138.1"/>
    </source>
</evidence>
<comment type="caution">
    <text evidence="5">The sequence shown here is derived from an EMBL/GenBank/DDBJ whole genome shotgun (WGS) entry which is preliminary data.</text>
</comment>
<dbReference type="GO" id="GO:0030145">
    <property type="term" value="F:manganese ion binding"/>
    <property type="evidence" value="ECO:0007669"/>
    <property type="project" value="TreeGrafter"/>
</dbReference>
<reference evidence="5 6" key="1">
    <citation type="journal article" date="2013" name="Nat. Genet.">
        <title>The genome of the hydatid tapeworm Echinococcus granulosus.</title>
        <authorList>
            <person name="Zheng H."/>
            <person name="Zhang W."/>
            <person name="Zhang L."/>
            <person name="Zhang Z."/>
            <person name="Li J."/>
            <person name="Lu G."/>
            <person name="Zhu Y."/>
            <person name="Wang Y."/>
            <person name="Huang Y."/>
            <person name="Liu J."/>
            <person name="Kang H."/>
            <person name="Chen J."/>
            <person name="Wang L."/>
            <person name="Chen A."/>
            <person name="Yu S."/>
            <person name="Gao Z."/>
            <person name="Jin L."/>
            <person name="Gu W."/>
            <person name="Wang Z."/>
            <person name="Zhao L."/>
            <person name="Shi B."/>
            <person name="Wen H."/>
            <person name="Lin R."/>
            <person name="Jones M.K."/>
            <person name="Brejova B."/>
            <person name="Vinar T."/>
            <person name="Zhao G."/>
            <person name="McManus D.P."/>
            <person name="Chen Z."/>
            <person name="Zhou Y."/>
            <person name="Wang S."/>
        </authorList>
    </citation>
    <scope>NUCLEOTIDE SEQUENCE [LARGE SCALE GENOMIC DNA]</scope>
</reference>
<evidence type="ECO:0000313" key="6">
    <source>
        <dbReference type="Proteomes" id="UP000019149"/>
    </source>
</evidence>
<dbReference type="SUPFAM" id="SSF52768">
    <property type="entry name" value="Arginase/deacetylase"/>
    <property type="match status" value="1"/>
</dbReference>
<gene>
    <name evidence="5" type="ORF">EGR_07058</name>
</gene>
<dbReference type="PANTHER" id="PTHR43782:SF3">
    <property type="entry name" value="ARGINASE"/>
    <property type="match status" value="1"/>
</dbReference>
<dbReference type="PRINTS" id="PR00116">
    <property type="entry name" value="ARGINASE"/>
</dbReference>
<evidence type="ECO:0000256" key="4">
    <source>
        <dbReference type="PROSITE-ProRule" id="PRU00742"/>
    </source>
</evidence>
<dbReference type="EMBL" id="APAU02000068">
    <property type="protein sequence ID" value="EUB58138.1"/>
    <property type="molecule type" value="Genomic_DNA"/>
</dbReference>
<dbReference type="Gene3D" id="3.40.800.10">
    <property type="entry name" value="Ureohydrolase domain"/>
    <property type="match status" value="1"/>
</dbReference>
<protein>
    <submittedName>
        <fullName evidence="5">Arginase</fullName>
    </submittedName>
</protein>
<dbReference type="GeneID" id="36342773"/>
<sequence length="119" mass="13348">MSHCGRSSFTDGRIMTWGQPEDRVQNGWKVIREQSPMELLRNTVAKGVSENDMRLTLGGGHRLGIWPIAGQLRTFSTSFVVWVDTHADINNLESLVSRHTHGMLLSFLLTTANTLILQT</sequence>